<evidence type="ECO:0000256" key="4">
    <source>
        <dbReference type="PROSITE-ProRule" id="PRU00192"/>
    </source>
</evidence>
<proteinExistence type="inferred from homology"/>
<dbReference type="GO" id="GO:0007274">
    <property type="term" value="P:neuromuscular synaptic transmission"/>
    <property type="evidence" value="ECO:0007669"/>
    <property type="project" value="TreeGrafter"/>
</dbReference>
<feature type="region of interest" description="Disordered" evidence="5">
    <location>
        <begin position="922"/>
        <end position="964"/>
    </location>
</feature>
<dbReference type="InterPro" id="IPR013783">
    <property type="entry name" value="Ig-like_fold"/>
</dbReference>
<dbReference type="EMBL" id="JASPKY010000009">
    <property type="protein sequence ID" value="KAK9754129.1"/>
    <property type="molecule type" value="Genomic_DNA"/>
</dbReference>
<gene>
    <name evidence="8" type="ORF">QE152_g1652</name>
</gene>
<dbReference type="PROSITE" id="PS50002">
    <property type="entry name" value="SH3"/>
    <property type="match status" value="2"/>
</dbReference>
<feature type="region of interest" description="Disordered" evidence="5">
    <location>
        <begin position="881"/>
        <end position="904"/>
    </location>
</feature>
<reference evidence="8 9" key="1">
    <citation type="journal article" date="2024" name="BMC Genomics">
        <title>De novo assembly and annotation of Popillia japonica's genome with initial clues to its potential as an invasive pest.</title>
        <authorList>
            <person name="Cucini C."/>
            <person name="Boschi S."/>
            <person name="Funari R."/>
            <person name="Cardaioli E."/>
            <person name="Iannotti N."/>
            <person name="Marturano G."/>
            <person name="Paoli F."/>
            <person name="Bruttini M."/>
            <person name="Carapelli A."/>
            <person name="Frati F."/>
            <person name="Nardi F."/>
        </authorList>
    </citation>
    <scope>NUCLEOTIDE SEQUENCE [LARGE SCALE GENOMIC DNA]</scope>
    <source>
        <strain evidence="8">DMR45628</strain>
    </source>
</reference>
<feature type="compositionally biased region" description="Polar residues" evidence="5">
    <location>
        <begin position="1015"/>
        <end position="1025"/>
    </location>
</feature>
<dbReference type="PANTHER" id="PTHR14234:SF19">
    <property type="entry name" value="RIM-BINDING PROTEIN, ISOFORM F"/>
    <property type="match status" value="1"/>
</dbReference>
<feature type="domain" description="SH3" evidence="6">
    <location>
        <begin position="424"/>
        <end position="486"/>
    </location>
</feature>
<comment type="caution">
    <text evidence="8">The sequence shown here is derived from an EMBL/GenBank/DDBJ whole genome shotgun (WGS) entry which is preliminary data.</text>
</comment>
<dbReference type="InterPro" id="IPR036028">
    <property type="entry name" value="SH3-like_dom_sf"/>
</dbReference>
<sequence>MDLELQLRAAEARKYELERAHTEALQALRGCSADLLEARQSRVRELEKKVALETVRCEELQLELASCQRNRPGNASGQGWSGSKGTEIDKIMAKIEQDNRILAELDHSRSTTLGLATSASSHALGESSPPISPITMSHTTPSIYPTTNFTQNTSSYQQSHQIGYLSSTNSYNPPISQHYNSLGHSYTNKSVLGNINSLGQPSLTQGLVQASIGPSSLPSSLGQTVLGSSLAHQNLGTTSLSTGVLGQASLGNTALGTSIVPSSYTTTSITNPLVSNNPVSLSQSPYNNPNFSNAAASSALNQYNLPYNTISTSNYTSNVTFSNPLSSQFTNMASLSGPVGMSIKLKPLEEVELGASRRVATPCTPHQPGWGMAQSLGLSDNRQRMITDGIDSEWSATIHGADRGYINGHPGDGQVDMLDIPGKGRCSVYIARFSYDPEPDAEDELNVQAGDYLLVWGEPVGGYLDAELLDGRRGLIPAHFAQRLIGDDLLEFHQAVLSTLREEEINAESFAADVQRLNELAEMSEGQEDDLNDGEQVPAPKQLTLERQLNKSVLISWTAPDIGPGNQIESYHSFNVDGVLKTTIKATERTRALVEGVDSNRPHRISVRSVTANRRTSRDAACTMIIGKDTHQLGPSAVRASNITSTQAVISWLPANSNHQHVVCVNNVEVRTVKPGIYRHTITGLAPNTQYRVTVRAKHHRAAQNVANLAEDLPMPAAAHTDFRTLPKGLPDPPSDILVEPGPQDGTLLVTWHPVITPHHPVSSVTGYAVYADGKKVTDVDSPTGDHALIDISKLLGLNPKHVTVRTKARDSQSADSIPTPIPFSVLRGGASKARQQQYPAVLPAHMRQQMPRQQQQVQQPPTGVQQVIEHDENLSDKEIFPSQAPHRQQTGIPSIAHRSIPEITKDSYEGNLSEDEMLERRNQGRQQGQYHRQQQRAVQQDNTIVSSRGPSNSSDPITNRHSIISSRVSRRKIKSDFSLILFVIEAQPNQRNTANMRGPPQQNQPMRSSVMGVPQNSQNANNPPTAQKRARWFVALFDYDPATMSPNPDACDEELPFTEGDSIKVWGDKDADGFYWGECRGRKGFVPHNMVMEVEGSQNRDRWGDIYSNSPQGAKINMVMEVEGSQNRDRWGDIYSNSPVKKMVALYDYDPQELSPNVDAEVRSYLANNRFILTLPSKFKPNCRWNYPSQRVKSSTSTAGWTTTASTWARSTGLGAWSRRISFYGGMDDDGFYMGEIDGVRGLVPSNFLAEVTDQYGANQGIQQGGSMGRGQRGGRGHGPGARGPPPPPRETAGRQRKTDACVVLPSQLDNATNTATPNTQAFTDHQAQRQKGSMIGQRGGNLTAQQQQQQQQMTHVGLMNPQQQNQPQMNVYNQPQQPQQVQPLHQSQQAFTGQPNLNQQQYGGMMGGNMQSASRIQHKGVPQVIPNVVGGQQQMQMQQQQQAQQQQQNAGAPNLMQKLNEITAPGGDILSKGKELIFMKFGLGGK</sequence>
<dbReference type="Gene3D" id="2.30.30.40">
    <property type="entry name" value="SH3 Domains"/>
    <property type="match status" value="4"/>
</dbReference>
<evidence type="ECO:0000256" key="3">
    <source>
        <dbReference type="ARBA" id="ARBA00022737"/>
    </source>
</evidence>
<evidence type="ECO:0000256" key="2">
    <source>
        <dbReference type="ARBA" id="ARBA00022443"/>
    </source>
</evidence>
<evidence type="ECO:0000259" key="7">
    <source>
        <dbReference type="PROSITE" id="PS50853"/>
    </source>
</evidence>
<feature type="region of interest" description="Disordered" evidence="5">
    <location>
        <begin position="992"/>
        <end position="1025"/>
    </location>
</feature>
<dbReference type="InterPro" id="IPR035753">
    <property type="entry name" value="RIM-BP_SH3_2"/>
</dbReference>
<dbReference type="Pfam" id="PF07653">
    <property type="entry name" value="SH3_2"/>
    <property type="match status" value="1"/>
</dbReference>
<name>A0AAW1NA72_POPJA</name>
<accession>A0AAW1NA72</accession>
<keyword evidence="2 4" id="KW-0728">SH3 domain</keyword>
<dbReference type="Pfam" id="PF25523">
    <property type="entry name" value="Ig_RIMBP2"/>
    <property type="match status" value="1"/>
</dbReference>
<feature type="compositionally biased region" description="Polar residues" evidence="5">
    <location>
        <begin position="942"/>
        <end position="962"/>
    </location>
</feature>
<dbReference type="SMART" id="SM00060">
    <property type="entry name" value="FN3"/>
    <property type="match status" value="3"/>
</dbReference>
<evidence type="ECO:0000313" key="8">
    <source>
        <dbReference type="EMBL" id="KAK9754129.1"/>
    </source>
</evidence>
<organism evidence="8 9">
    <name type="scientific">Popillia japonica</name>
    <name type="common">Japanese beetle</name>
    <dbReference type="NCBI Taxonomy" id="7064"/>
    <lineage>
        <taxon>Eukaryota</taxon>
        <taxon>Metazoa</taxon>
        <taxon>Ecdysozoa</taxon>
        <taxon>Arthropoda</taxon>
        <taxon>Hexapoda</taxon>
        <taxon>Insecta</taxon>
        <taxon>Pterygota</taxon>
        <taxon>Neoptera</taxon>
        <taxon>Endopterygota</taxon>
        <taxon>Coleoptera</taxon>
        <taxon>Polyphaga</taxon>
        <taxon>Scarabaeiformia</taxon>
        <taxon>Scarabaeidae</taxon>
        <taxon>Rutelinae</taxon>
        <taxon>Popillia</taxon>
    </lineage>
</organism>
<feature type="domain" description="Fibronectin type-III" evidence="7">
    <location>
        <begin position="733"/>
        <end position="829"/>
    </location>
</feature>
<keyword evidence="9" id="KW-1185">Reference proteome</keyword>
<dbReference type="SUPFAM" id="SSF50044">
    <property type="entry name" value="SH3-domain"/>
    <property type="match status" value="3"/>
</dbReference>
<evidence type="ECO:0000256" key="1">
    <source>
        <dbReference type="ARBA" id="ARBA00010749"/>
    </source>
</evidence>
<protein>
    <submittedName>
        <fullName evidence="8">Fibronectin type III domain</fullName>
    </submittedName>
</protein>
<dbReference type="InterPro" id="IPR001452">
    <property type="entry name" value="SH3_domain"/>
</dbReference>
<feature type="domain" description="Fibronectin type-III" evidence="7">
    <location>
        <begin position="539"/>
        <end position="630"/>
    </location>
</feature>
<dbReference type="Gene3D" id="2.60.40.10">
    <property type="entry name" value="Immunoglobulins"/>
    <property type="match status" value="2"/>
</dbReference>
<dbReference type="FunFam" id="2.60.40.10:FF:000072">
    <property type="entry name" value="RIMS-binding protein 2 isoform X1"/>
    <property type="match status" value="1"/>
</dbReference>
<comment type="similarity">
    <text evidence="1">Belongs to the RIMBP family.</text>
</comment>
<dbReference type="FunFam" id="2.30.30.40:FF:000023">
    <property type="entry name" value="RIMS-binding protein 2 isoform F"/>
    <property type="match status" value="1"/>
</dbReference>
<feature type="compositionally biased region" description="Low complexity" evidence="5">
    <location>
        <begin position="925"/>
        <end position="941"/>
    </location>
</feature>
<dbReference type="Pfam" id="PF00041">
    <property type="entry name" value="fn3"/>
    <property type="match status" value="1"/>
</dbReference>
<feature type="domain" description="Fibronectin type-III" evidence="7">
    <location>
        <begin position="634"/>
        <end position="717"/>
    </location>
</feature>
<dbReference type="SMART" id="SM00326">
    <property type="entry name" value="SH3"/>
    <property type="match status" value="2"/>
</dbReference>
<dbReference type="CDD" id="cd00063">
    <property type="entry name" value="FN3"/>
    <property type="match status" value="2"/>
</dbReference>
<feature type="domain" description="SH3" evidence="6">
    <location>
        <begin position="1029"/>
        <end position="1097"/>
    </location>
</feature>
<dbReference type="InterPro" id="IPR040325">
    <property type="entry name" value="RIMBP1/2/3"/>
</dbReference>
<keyword evidence="3" id="KW-0677">Repeat</keyword>
<evidence type="ECO:0000259" key="6">
    <source>
        <dbReference type="PROSITE" id="PS50002"/>
    </source>
</evidence>
<dbReference type="SUPFAM" id="SSF49265">
    <property type="entry name" value="Fibronectin type III"/>
    <property type="match status" value="2"/>
</dbReference>
<dbReference type="InterPro" id="IPR003961">
    <property type="entry name" value="FN3_dom"/>
</dbReference>
<dbReference type="InterPro" id="IPR057884">
    <property type="entry name" value="FN3_RIM-BP1/2/3"/>
</dbReference>
<evidence type="ECO:0000256" key="5">
    <source>
        <dbReference type="SAM" id="MobiDB-lite"/>
    </source>
</evidence>
<dbReference type="InterPro" id="IPR036116">
    <property type="entry name" value="FN3_sf"/>
</dbReference>
<feature type="compositionally biased region" description="Polar residues" evidence="5">
    <location>
        <begin position="992"/>
        <end position="1008"/>
    </location>
</feature>
<dbReference type="PROSITE" id="PS50853">
    <property type="entry name" value="FN3"/>
    <property type="match status" value="3"/>
</dbReference>
<evidence type="ECO:0000313" key="9">
    <source>
        <dbReference type="Proteomes" id="UP001458880"/>
    </source>
</evidence>
<dbReference type="CDD" id="cd12012">
    <property type="entry name" value="SH3_RIM-BP_2"/>
    <property type="match status" value="1"/>
</dbReference>
<dbReference type="GO" id="GO:0045202">
    <property type="term" value="C:synapse"/>
    <property type="evidence" value="ECO:0007669"/>
    <property type="project" value="GOC"/>
</dbReference>
<dbReference type="Proteomes" id="UP001458880">
    <property type="component" value="Unassembled WGS sequence"/>
</dbReference>
<feature type="region of interest" description="Disordered" evidence="5">
    <location>
        <begin position="1260"/>
        <end position="1300"/>
    </location>
</feature>
<feature type="compositionally biased region" description="Gly residues" evidence="5">
    <location>
        <begin position="1264"/>
        <end position="1283"/>
    </location>
</feature>
<dbReference type="Pfam" id="PF14604">
    <property type="entry name" value="SH3_9"/>
    <property type="match status" value="1"/>
</dbReference>
<dbReference type="PANTHER" id="PTHR14234">
    <property type="entry name" value="RIM BINDING PROTEIN-RELATED"/>
    <property type="match status" value="1"/>
</dbReference>